<dbReference type="AlphaFoldDB" id="A0A9Q1ELZ3"/>
<dbReference type="EMBL" id="JAINUF010000015">
    <property type="protein sequence ID" value="KAJ8341232.1"/>
    <property type="molecule type" value="Genomic_DNA"/>
</dbReference>
<gene>
    <name evidence="1" type="ORF">SKAU_G00335230</name>
</gene>
<accession>A0A9Q1ELZ3</accession>
<protein>
    <submittedName>
        <fullName evidence="1">Uncharacterized protein</fullName>
    </submittedName>
</protein>
<proteinExistence type="predicted"/>
<evidence type="ECO:0000313" key="2">
    <source>
        <dbReference type="Proteomes" id="UP001152622"/>
    </source>
</evidence>
<comment type="caution">
    <text evidence="1">The sequence shown here is derived from an EMBL/GenBank/DDBJ whole genome shotgun (WGS) entry which is preliminary data.</text>
</comment>
<reference evidence="1" key="1">
    <citation type="journal article" date="2023" name="Science">
        <title>Genome structures resolve the early diversification of teleost fishes.</title>
        <authorList>
            <person name="Parey E."/>
            <person name="Louis A."/>
            <person name="Montfort J."/>
            <person name="Bouchez O."/>
            <person name="Roques C."/>
            <person name="Iampietro C."/>
            <person name="Lluch J."/>
            <person name="Castinel A."/>
            <person name="Donnadieu C."/>
            <person name="Desvignes T."/>
            <person name="Floi Bucao C."/>
            <person name="Jouanno E."/>
            <person name="Wen M."/>
            <person name="Mejri S."/>
            <person name="Dirks R."/>
            <person name="Jansen H."/>
            <person name="Henkel C."/>
            <person name="Chen W.J."/>
            <person name="Zahm M."/>
            <person name="Cabau C."/>
            <person name="Klopp C."/>
            <person name="Thompson A.W."/>
            <person name="Robinson-Rechavi M."/>
            <person name="Braasch I."/>
            <person name="Lecointre G."/>
            <person name="Bobe J."/>
            <person name="Postlethwait J.H."/>
            <person name="Berthelot C."/>
            <person name="Roest Crollius H."/>
            <person name="Guiguen Y."/>
        </authorList>
    </citation>
    <scope>NUCLEOTIDE SEQUENCE</scope>
    <source>
        <strain evidence="1">WJC10195</strain>
    </source>
</reference>
<name>A0A9Q1ELZ3_SYNKA</name>
<dbReference type="Proteomes" id="UP001152622">
    <property type="component" value="Chromosome 15"/>
</dbReference>
<keyword evidence="2" id="KW-1185">Reference proteome</keyword>
<sequence>MLAVYAPNNRVPHNQQFPLHGGCALWDTLRVISSPAAPTPKLCLFLQQMDLAPVTHELAEEQGAWHTSGTRTAGEK</sequence>
<organism evidence="1 2">
    <name type="scientific">Synaphobranchus kaupii</name>
    <name type="common">Kaup's arrowtooth eel</name>
    <dbReference type="NCBI Taxonomy" id="118154"/>
    <lineage>
        <taxon>Eukaryota</taxon>
        <taxon>Metazoa</taxon>
        <taxon>Chordata</taxon>
        <taxon>Craniata</taxon>
        <taxon>Vertebrata</taxon>
        <taxon>Euteleostomi</taxon>
        <taxon>Actinopterygii</taxon>
        <taxon>Neopterygii</taxon>
        <taxon>Teleostei</taxon>
        <taxon>Anguilliformes</taxon>
        <taxon>Synaphobranchidae</taxon>
        <taxon>Synaphobranchus</taxon>
    </lineage>
</organism>
<evidence type="ECO:0000313" key="1">
    <source>
        <dbReference type="EMBL" id="KAJ8341232.1"/>
    </source>
</evidence>